<evidence type="ECO:0000313" key="3">
    <source>
        <dbReference type="EMBL" id="SPD33457.1"/>
    </source>
</evidence>
<evidence type="ECO:0000256" key="1">
    <source>
        <dbReference type="PROSITE-ProRule" id="PRU00047"/>
    </source>
</evidence>
<gene>
    <name evidence="3" type="ORF">FSB_LOCUS61339</name>
</gene>
<protein>
    <recommendedName>
        <fullName evidence="2">CCHC-type domain-containing protein</fullName>
    </recommendedName>
</protein>
<keyword evidence="1" id="KW-0863">Zinc-finger</keyword>
<dbReference type="GO" id="GO:0019005">
    <property type="term" value="C:SCF ubiquitin ligase complex"/>
    <property type="evidence" value="ECO:0007669"/>
    <property type="project" value="TreeGrafter"/>
</dbReference>
<dbReference type="InterPro" id="IPR036691">
    <property type="entry name" value="Endo/exonu/phosph_ase_sf"/>
</dbReference>
<dbReference type="SUPFAM" id="SSF52047">
    <property type="entry name" value="RNI-like"/>
    <property type="match status" value="1"/>
</dbReference>
<dbReference type="InterPro" id="IPR001611">
    <property type="entry name" value="Leu-rich_rpt"/>
</dbReference>
<keyword evidence="1" id="KW-0479">Metal-binding</keyword>
<dbReference type="InterPro" id="IPR032675">
    <property type="entry name" value="LRR_dom_sf"/>
</dbReference>
<name>A0A2N9J7V8_FAGSY</name>
<dbReference type="GO" id="GO:0031146">
    <property type="term" value="P:SCF-dependent proteasomal ubiquitin-dependent protein catabolic process"/>
    <property type="evidence" value="ECO:0007669"/>
    <property type="project" value="TreeGrafter"/>
</dbReference>
<dbReference type="SUPFAM" id="SSF56219">
    <property type="entry name" value="DNase I-like"/>
    <property type="match status" value="1"/>
</dbReference>
<evidence type="ECO:0000259" key="2">
    <source>
        <dbReference type="PROSITE" id="PS50158"/>
    </source>
</evidence>
<dbReference type="AlphaFoldDB" id="A0A2N9J7V8"/>
<dbReference type="Gene3D" id="3.60.10.10">
    <property type="entry name" value="Endonuclease/exonuclease/phosphatase"/>
    <property type="match status" value="1"/>
</dbReference>
<dbReference type="PANTHER" id="PTHR13318:SF272">
    <property type="entry name" value="OS12G0552700 PROTEIN"/>
    <property type="match status" value="1"/>
</dbReference>
<dbReference type="Gene3D" id="3.80.10.10">
    <property type="entry name" value="Ribonuclease Inhibitor"/>
    <property type="match status" value="2"/>
</dbReference>
<dbReference type="Pfam" id="PF14111">
    <property type="entry name" value="DUF4283"/>
    <property type="match status" value="1"/>
</dbReference>
<dbReference type="InterPro" id="IPR006553">
    <property type="entry name" value="Leu-rich_rpt_Cys-con_subtyp"/>
</dbReference>
<feature type="domain" description="CCHC-type" evidence="2">
    <location>
        <begin position="561"/>
        <end position="576"/>
    </location>
</feature>
<dbReference type="Pfam" id="PF13516">
    <property type="entry name" value="LRR_6"/>
    <property type="match status" value="1"/>
</dbReference>
<reference evidence="3" key="1">
    <citation type="submission" date="2018-02" db="EMBL/GenBank/DDBJ databases">
        <authorList>
            <person name="Cohen D.B."/>
            <person name="Kent A.D."/>
        </authorList>
    </citation>
    <scope>NUCLEOTIDE SEQUENCE</scope>
</reference>
<dbReference type="Pfam" id="PF25372">
    <property type="entry name" value="DUF7885"/>
    <property type="match status" value="2"/>
</dbReference>
<dbReference type="InterPro" id="IPR025836">
    <property type="entry name" value="Zn_knuckle_CX2CX4HX4C"/>
</dbReference>
<organism evidence="3">
    <name type="scientific">Fagus sylvatica</name>
    <name type="common">Beechnut</name>
    <dbReference type="NCBI Taxonomy" id="28930"/>
    <lineage>
        <taxon>Eukaryota</taxon>
        <taxon>Viridiplantae</taxon>
        <taxon>Streptophyta</taxon>
        <taxon>Embryophyta</taxon>
        <taxon>Tracheophyta</taxon>
        <taxon>Spermatophyta</taxon>
        <taxon>Magnoliopsida</taxon>
        <taxon>eudicotyledons</taxon>
        <taxon>Gunneridae</taxon>
        <taxon>Pentapetalae</taxon>
        <taxon>rosids</taxon>
        <taxon>fabids</taxon>
        <taxon>Fagales</taxon>
        <taxon>Fagaceae</taxon>
        <taxon>Fagus</taxon>
    </lineage>
</organism>
<dbReference type="GO" id="GO:0008270">
    <property type="term" value="F:zinc ion binding"/>
    <property type="evidence" value="ECO:0007669"/>
    <property type="project" value="UniProtKB-KW"/>
</dbReference>
<dbReference type="InterPro" id="IPR001878">
    <property type="entry name" value="Znf_CCHC"/>
</dbReference>
<sequence length="834" mass="92588">MVWQSRWNGCMNTLITAYAEGKGEVGEGGRNCKSVRKYDAYIAEFFQITSESLCSIASLPKLEVLLMAGCPFVDDYGLQFLESGCPSLQVIDVSRCGCVSSSGLISVIRGHSSLAMLNAGYWLPVSDSSFQTIGTNCKSLVEIGLSKCVGVTNMGIMQLVYGCVGLKIVNLTCCRFITDAAISALANSYRNLVSLKLEACDKVTEKSLDQLGSRCLQLEELDLTDCCGVNDEVQCSSYLQYSNICQDVQNYLSLKLGLCSNISDKGLAYIARNCTKISELDLYRCTGIGDDGLVTLSSGCKKLTKLNLSYCNGVTDRGMQYIGHLGELSDLEMRGLVNFISEGLTAVAAGCKKLSDLDLKHCGKIDDSGFWALSYYSRNMRQIKMSYCAVSDVGLCMVLGNLTRLQDVKLVHLMNVTGWQGDKVRLDVDTNKEGASKLMLIGKILSKKSFPRPVVKDIVHKAWSVTYDVEVNVVDKNVFMFTFKHEADVRKAWDRRPWCIKGKHLILKKINANLSLNEVDFKTTEVEIDISCPFISGFPLDCEELLDIWIPFKFEKLGNFCYGCGRLGHEQRDCTDNEVQLQRQVGVEVGPFGSWLRADNNSFQPGLNPNLLLESDRVECRMRTGQSLNPATDEEAANQWSSQNGMGIEETKLAVTVAVHDEVPAMEHHRDFESTHIESLHQRPPICQGPWLIIGDLNSICSSVDKKGGRLGGSSDSNRLNDFVANSGAIDLGFYGPQFTWSNKREGLANIKERLDRGLCDPEWQRIFPKVGVRHLGASTSDHRPILLDTYIDNCKLNRPFQFEAMWTKDESSVEVIKRAWDINVEGSSEFQVG</sequence>
<dbReference type="PANTHER" id="PTHR13318">
    <property type="entry name" value="PARTNER OF PAIRED, ISOFORM B-RELATED"/>
    <property type="match status" value="1"/>
</dbReference>
<dbReference type="EMBL" id="OIVN01006455">
    <property type="protein sequence ID" value="SPD33457.1"/>
    <property type="molecule type" value="Genomic_DNA"/>
</dbReference>
<dbReference type="SMART" id="SM00367">
    <property type="entry name" value="LRR_CC"/>
    <property type="match status" value="10"/>
</dbReference>
<proteinExistence type="predicted"/>
<accession>A0A2N9J7V8</accession>
<dbReference type="InterPro" id="IPR057207">
    <property type="entry name" value="FBXL15_LRR"/>
</dbReference>
<dbReference type="GO" id="GO:0003676">
    <property type="term" value="F:nucleic acid binding"/>
    <property type="evidence" value="ECO:0007669"/>
    <property type="project" value="InterPro"/>
</dbReference>
<dbReference type="Pfam" id="PF14392">
    <property type="entry name" value="zf-CCHC_4"/>
    <property type="match status" value="1"/>
</dbReference>
<dbReference type="PROSITE" id="PS50158">
    <property type="entry name" value="ZF_CCHC"/>
    <property type="match status" value="1"/>
</dbReference>
<dbReference type="InterPro" id="IPR025558">
    <property type="entry name" value="DUF4283"/>
</dbReference>
<keyword evidence="1" id="KW-0862">Zinc</keyword>